<dbReference type="InterPro" id="IPR050197">
    <property type="entry name" value="Aldolase_class_II_sugar_metab"/>
</dbReference>
<dbReference type="GO" id="GO:0019323">
    <property type="term" value="P:pentose catabolic process"/>
    <property type="evidence" value="ECO:0007669"/>
    <property type="project" value="TreeGrafter"/>
</dbReference>
<gene>
    <name evidence="4" type="ORF">IAB74_08775</name>
</gene>
<evidence type="ECO:0000259" key="3">
    <source>
        <dbReference type="SMART" id="SM01007"/>
    </source>
</evidence>
<organism evidence="4 5">
    <name type="scientific">Candidatus Faecousia excrementigallinarum</name>
    <dbReference type="NCBI Taxonomy" id="2840806"/>
    <lineage>
        <taxon>Bacteria</taxon>
        <taxon>Bacillati</taxon>
        <taxon>Bacillota</taxon>
        <taxon>Clostridia</taxon>
        <taxon>Eubacteriales</taxon>
        <taxon>Oscillospiraceae</taxon>
        <taxon>Faecousia</taxon>
    </lineage>
</organism>
<keyword evidence="2" id="KW-0456">Lyase</keyword>
<sequence>MLEAEREELSRLCRTLYESGILAGSEGNVSIRGGDDRLVITPSSRHKGSLAPEDMLVTDMSGSLLEGQGRVTKEFPLHKMIYEARPDVKCIIHAHPVACCAYAIAGRPIPEDYLLQMKEIVGSTALAPYAPAGSRELVEAVRPFAGSYNTILLQNHGLLCCGKNPEDALCRCETAEHIAQSSIWAELLGNPRHIR</sequence>
<dbReference type="PANTHER" id="PTHR22789">
    <property type="entry name" value="FUCULOSE PHOSPHATE ALDOLASE"/>
    <property type="match status" value="1"/>
</dbReference>
<dbReference type="GO" id="GO:0005829">
    <property type="term" value="C:cytosol"/>
    <property type="evidence" value="ECO:0007669"/>
    <property type="project" value="TreeGrafter"/>
</dbReference>
<dbReference type="PANTHER" id="PTHR22789:SF0">
    <property type="entry name" value="3-OXO-TETRONATE 4-PHOSPHATE DECARBOXYLASE-RELATED"/>
    <property type="match status" value="1"/>
</dbReference>
<keyword evidence="1" id="KW-0479">Metal-binding</keyword>
<accession>A0A9D1CMM0</accession>
<feature type="domain" description="Class II aldolase/adducin N-terminal" evidence="3">
    <location>
        <begin position="7"/>
        <end position="183"/>
    </location>
</feature>
<dbReference type="InterPro" id="IPR036409">
    <property type="entry name" value="Aldolase_II/adducin_N_sf"/>
</dbReference>
<reference evidence="4" key="1">
    <citation type="submission" date="2020-10" db="EMBL/GenBank/DDBJ databases">
        <authorList>
            <person name="Gilroy R."/>
        </authorList>
    </citation>
    <scope>NUCLEOTIDE SEQUENCE</scope>
    <source>
        <strain evidence="4">13361</strain>
    </source>
</reference>
<dbReference type="AlphaFoldDB" id="A0A9D1CMM0"/>
<dbReference type="SUPFAM" id="SSF53639">
    <property type="entry name" value="AraD/HMP-PK domain-like"/>
    <property type="match status" value="1"/>
</dbReference>
<reference evidence="4" key="2">
    <citation type="journal article" date="2021" name="PeerJ">
        <title>Extensive microbial diversity within the chicken gut microbiome revealed by metagenomics and culture.</title>
        <authorList>
            <person name="Gilroy R."/>
            <person name="Ravi A."/>
            <person name="Getino M."/>
            <person name="Pursley I."/>
            <person name="Horton D.L."/>
            <person name="Alikhan N.F."/>
            <person name="Baker D."/>
            <person name="Gharbi K."/>
            <person name="Hall N."/>
            <person name="Watson M."/>
            <person name="Adriaenssens E.M."/>
            <person name="Foster-Nyarko E."/>
            <person name="Jarju S."/>
            <person name="Secka A."/>
            <person name="Antonio M."/>
            <person name="Oren A."/>
            <person name="Chaudhuri R.R."/>
            <person name="La Ragione R."/>
            <person name="Hildebrand F."/>
            <person name="Pallen M.J."/>
        </authorList>
    </citation>
    <scope>NUCLEOTIDE SEQUENCE</scope>
    <source>
        <strain evidence="4">13361</strain>
    </source>
</reference>
<dbReference type="GO" id="GO:0046872">
    <property type="term" value="F:metal ion binding"/>
    <property type="evidence" value="ECO:0007669"/>
    <property type="project" value="UniProtKB-KW"/>
</dbReference>
<comment type="caution">
    <text evidence="4">The sequence shown here is derived from an EMBL/GenBank/DDBJ whole genome shotgun (WGS) entry which is preliminary data.</text>
</comment>
<evidence type="ECO:0000256" key="2">
    <source>
        <dbReference type="ARBA" id="ARBA00023239"/>
    </source>
</evidence>
<protein>
    <submittedName>
        <fullName evidence="4">Class II aldolase/adducin family protein</fullName>
    </submittedName>
</protein>
<dbReference type="Gene3D" id="3.40.225.10">
    <property type="entry name" value="Class II aldolase/adducin N-terminal domain"/>
    <property type="match status" value="1"/>
</dbReference>
<evidence type="ECO:0000313" key="4">
    <source>
        <dbReference type="EMBL" id="HIQ68585.1"/>
    </source>
</evidence>
<dbReference type="EMBL" id="DVFK01000116">
    <property type="protein sequence ID" value="HIQ68585.1"/>
    <property type="molecule type" value="Genomic_DNA"/>
</dbReference>
<name>A0A9D1CMM0_9FIRM</name>
<dbReference type="InterPro" id="IPR001303">
    <property type="entry name" value="Aldolase_II/adducin_N"/>
</dbReference>
<dbReference type="SMART" id="SM01007">
    <property type="entry name" value="Aldolase_II"/>
    <property type="match status" value="1"/>
</dbReference>
<dbReference type="Proteomes" id="UP000886796">
    <property type="component" value="Unassembled WGS sequence"/>
</dbReference>
<evidence type="ECO:0000256" key="1">
    <source>
        <dbReference type="ARBA" id="ARBA00022723"/>
    </source>
</evidence>
<dbReference type="GO" id="GO:0016832">
    <property type="term" value="F:aldehyde-lyase activity"/>
    <property type="evidence" value="ECO:0007669"/>
    <property type="project" value="TreeGrafter"/>
</dbReference>
<proteinExistence type="predicted"/>
<dbReference type="Pfam" id="PF00596">
    <property type="entry name" value="Aldolase_II"/>
    <property type="match status" value="1"/>
</dbReference>
<evidence type="ECO:0000313" key="5">
    <source>
        <dbReference type="Proteomes" id="UP000886796"/>
    </source>
</evidence>